<comment type="subcellular location">
    <subcellularLocation>
        <location evidence="5">Cytoplasm</location>
    </subcellularLocation>
</comment>
<feature type="active site" evidence="5">
    <location>
        <position position="207"/>
    </location>
</feature>
<evidence type="ECO:0000256" key="2">
    <source>
        <dbReference type="ARBA" id="ARBA00022490"/>
    </source>
</evidence>
<keyword evidence="3 5" id="KW-0093">Biotin biosynthesis</keyword>
<dbReference type="InterPro" id="IPR050228">
    <property type="entry name" value="Carboxylesterase_BioH"/>
</dbReference>
<gene>
    <name evidence="5 8" type="primary">bioH</name>
    <name evidence="7" type="ORF">ERS137967_01103</name>
    <name evidence="8" type="ORF">QVN42_05180</name>
</gene>
<keyword evidence="1 5" id="KW-0719">Serine esterase</keyword>
<comment type="function">
    <text evidence="5">The physiological role of BioH is to remove the methyl group introduced by BioC when the pimeloyl moiety is complete. It allows to synthesize pimeloyl-ACP via the fatty acid synthetic pathway through the hydrolysis of the ester bonds of pimeloyl-ACP esters.</text>
</comment>
<feature type="binding site" evidence="5">
    <location>
        <position position="22"/>
    </location>
    <ligand>
        <name>substrate</name>
    </ligand>
</feature>
<dbReference type="GO" id="GO:0005737">
    <property type="term" value="C:cytoplasm"/>
    <property type="evidence" value="ECO:0007669"/>
    <property type="project" value="UniProtKB-SubCell"/>
</dbReference>
<dbReference type="SUPFAM" id="SSF53474">
    <property type="entry name" value="alpha/beta-Hydrolases"/>
    <property type="match status" value="1"/>
</dbReference>
<reference evidence="8" key="2">
    <citation type="submission" date="2023-06" db="EMBL/GenBank/DDBJ databases">
        <authorList>
            <person name="Polev D.E."/>
            <person name="Saitova A.T."/>
            <person name="Bogumilchik E.A."/>
            <person name="Kokorina G.I."/>
            <person name="Voskresenskaia E.A."/>
        </authorList>
    </citation>
    <scope>NUCLEOTIDE SEQUENCE</scope>
    <source>
        <strain evidence="8">2145 StPb PI</strain>
    </source>
</reference>
<keyword evidence="4 5" id="KW-0378">Hydrolase</keyword>
<feature type="binding site" evidence="5">
    <location>
        <begin position="143"/>
        <end position="147"/>
    </location>
    <ligand>
        <name>substrate</name>
    </ligand>
</feature>
<dbReference type="PANTHER" id="PTHR43194:SF5">
    <property type="entry name" value="PIMELOYL-[ACYL-CARRIER PROTEIN] METHYL ESTER ESTERASE"/>
    <property type="match status" value="1"/>
</dbReference>
<feature type="binding site" evidence="5">
    <location>
        <position position="235"/>
    </location>
    <ligand>
        <name>substrate</name>
    </ligand>
</feature>
<feature type="active site" description="Nucleophile" evidence="5">
    <location>
        <position position="82"/>
    </location>
</feature>
<evidence type="ECO:0000313" key="7">
    <source>
        <dbReference type="EMBL" id="CNE24750.1"/>
    </source>
</evidence>
<comment type="similarity">
    <text evidence="5">Belongs to the AB hydrolase superfamily. Carboxylesterase BioH family.</text>
</comment>
<dbReference type="NCBIfam" id="TIGR01738">
    <property type="entry name" value="bioH"/>
    <property type="match status" value="1"/>
</dbReference>
<dbReference type="EMBL" id="CPYD01000003">
    <property type="protein sequence ID" value="CNE24750.1"/>
    <property type="molecule type" value="Genomic_DNA"/>
</dbReference>
<keyword evidence="2 5" id="KW-0963">Cytoplasm</keyword>
<evidence type="ECO:0000313" key="10">
    <source>
        <dbReference type="Proteomes" id="UP001167864"/>
    </source>
</evidence>
<dbReference type="GO" id="GO:0009102">
    <property type="term" value="P:biotin biosynthetic process"/>
    <property type="evidence" value="ECO:0007669"/>
    <property type="project" value="UniProtKB-UniRule"/>
</dbReference>
<comment type="pathway">
    <text evidence="5">Cofactor biosynthesis; biotin biosynthesis.</text>
</comment>
<sequence length="260" mass="28801">MTKLYWQTCGEGDRDLVLLHGWGLNAEVWRCMIERLAPHFRIHLVDLPGYGRSRGYGAMSLDEMADIVLKQAPAKALWLGWSMGGLVASQIALSHPERVSGLITVSSSPRFTAHDEWPGIRPEVLAGFQQQLTEDFQRTVERFLALQTLGTESARQDARLLKSVVLNHQMPEVEVLTGGLEILRTVDLRQELAACSVPLLRIYGYLDGLVPRKVAALLDDALPQSRSIVMKGSAHAPFISHPDDFAQLIINFSAEIALAP</sequence>
<reference evidence="7 9" key="1">
    <citation type="submission" date="2015-03" db="EMBL/GenBank/DDBJ databases">
        <authorList>
            <consortium name="Pathogen Informatics"/>
            <person name="Murphy D."/>
        </authorList>
    </citation>
    <scope>NUCLEOTIDE SEQUENCE [LARGE SCALE GENOMIC DNA]</scope>
    <source>
        <strain evidence="7">Type strain: CIP110231</strain>
        <strain evidence="9">type strain: CIP110231</strain>
    </source>
</reference>
<feature type="active site" evidence="5">
    <location>
        <position position="235"/>
    </location>
</feature>
<dbReference type="EMBL" id="JAUEHU010000004">
    <property type="protein sequence ID" value="MDN0086796.1"/>
    <property type="molecule type" value="Genomic_DNA"/>
</dbReference>
<dbReference type="EC" id="3.1.1.85" evidence="5"/>
<dbReference type="PANTHER" id="PTHR43194">
    <property type="entry name" value="HYDROLASE ALPHA/BETA FOLD FAMILY"/>
    <property type="match status" value="1"/>
</dbReference>
<evidence type="ECO:0000256" key="5">
    <source>
        <dbReference type="HAMAP-Rule" id="MF_01260"/>
    </source>
</evidence>
<name>A0AAW7JWH6_9GAMM</name>
<protein>
    <recommendedName>
        <fullName evidence="5">Pimeloyl-[acyl-carrier protein] methyl ester esterase</fullName>
        <ecNumber evidence="5">3.1.1.85</ecNumber>
    </recommendedName>
    <alternativeName>
        <fullName evidence="5">Biotin synthesis protein BioH</fullName>
    </alternativeName>
    <alternativeName>
        <fullName evidence="5">Carboxylesterase BioH</fullName>
    </alternativeName>
</protein>
<evidence type="ECO:0000313" key="8">
    <source>
        <dbReference type="EMBL" id="MDN0086796.1"/>
    </source>
</evidence>
<dbReference type="Proteomes" id="UP001167864">
    <property type="component" value="Unassembled WGS sequence"/>
</dbReference>
<dbReference type="InterPro" id="IPR010076">
    <property type="entry name" value="BioH"/>
</dbReference>
<dbReference type="Gene3D" id="3.40.50.1820">
    <property type="entry name" value="alpha/beta hydrolase"/>
    <property type="match status" value="1"/>
</dbReference>
<dbReference type="GO" id="GO:0090499">
    <property type="term" value="F:pimelyl-[acyl-carrier protein] methyl ester esterase activity"/>
    <property type="evidence" value="ECO:0007669"/>
    <property type="project" value="UniProtKB-EC"/>
</dbReference>
<feature type="domain" description="AB hydrolase-1" evidence="6">
    <location>
        <begin position="16"/>
        <end position="242"/>
    </location>
</feature>
<dbReference type="InterPro" id="IPR029058">
    <property type="entry name" value="AB_hydrolase_fold"/>
</dbReference>
<comment type="caution">
    <text evidence="8">The sequence shown here is derived from an EMBL/GenBank/DDBJ whole genome shotgun (WGS) entry which is preliminary data.</text>
</comment>
<dbReference type="RefSeq" id="WP_049597288.1">
    <property type="nucleotide sequence ID" value="NZ_CPYD01000003.1"/>
</dbReference>
<comment type="catalytic activity">
    <reaction evidence="5">
        <text>6-carboxyhexanoyl-[ACP] methyl ester + H2O = 6-carboxyhexanoyl-[ACP] + methanol + H(+)</text>
        <dbReference type="Rhea" id="RHEA:42700"/>
        <dbReference type="Rhea" id="RHEA-COMP:9955"/>
        <dbReference type="Rhea" id="RHEA-COMP:10186"/>
        <dbReference type="ChEBI" id="CHEBI:15377"/>
        <dbReference type="ChEBI" id="CHEBI:15378"/>
        <dbReference type="ChEBI" id="CHEBI:17790"/>
        <dbReference type="ChEBI" id="CHEBI:78846"/>
        <dbReference type="ChEBI" id="CHEBI:82735"/>
        <dbReference type="EC" id="3.1.1.85"/>
    </reaction>
</comment>
<keyword evidence="9" id="KW-1185">Reference proteome</keyword>
<dbReference type="InterPro" id="IPR000073">
    <property type="entry name" value="AB_hydrolase_1"/>
</dbReference>
<accession>A0AAW7JWH6</accession>
<evidence type="ECO:0000256" key="1">
    <source>
        <dbReference type="ARBA" id="ARBA00022487"/>
    </source>
</evidence>
<evidence type="ECO:0000313" key="9">
    <source>
        <dbReference type="Proteomes" id="UP000040578"/>
    </source>
</evidence>
<evidence type="ECO:0000256" key="4">
    <source>
        <dbReference type="ARBA" id="ARBA00022801"/>
    </source>
</evidence>
<organism evidence="8 10">
    <name type="scientific">Yersinia nurmii</name>
    <dbReference type="NCBI Taxonomy" id="685706"/>
    <lineage>
        <taxon>Bacteria</taxon>
        <taxon>Pseudomonadati</taxon>
        <taxon>Pseudomonadota</taxon>
        <taxon>Gammaproteobacteria</taxon>
        <taxon>Enterobacterales</taxon>
        <taxon>Yersiniaceae</taxon>
        <taxon>Yersinia</taxon>
    </lineage>
</organism>
<evidence type="ECO:0000256" key="3">
    <source>
        <dbReference type="ARBA" id="ARBA00022756"/>
    </source>
</evidence>
<dbReference type="HAMAP" id="MF_01260">
    <property type="entry name" value="Carboxylester"/>
    <property type="match status" value="1"/>
</dbReference>
<dbReference type="Proteomes" id="UP000040578">
    <property type="component" value="Unassembled WGS sequence"/>
</dbReference>
<dbReference type="AlphaFoldDB" id="A0AAW7JWH6"/>
<proteinExistence type="inferred from homology"/>
<dbReference type="Pfam" id="PF00561">
    <property type="entry name" value="Abhydrolase_1"/>
    <property type="match status" value="1"/>
</dbReference>
<feature type="binding site" evidence="5">
    <location>
        <begin position="82"/>
        <end position="83"/>
    </location>
    <ligand>
        <name>substrate</name>
    </ligand>
</feature>
<evidence type="ECO:0000259" key="6">
    <source>
        <dbReference type="Pfam" id="PF00561"/>
    </source>
</evidence>
<comment type="subunit">
    <text evidence="5">Monomer.</text>
</comment>